<dbReference type="Gene3D" id="3.30.9.100">
    <property type="match status" value="1"/>
</dbReference>
<reference evidence="1 2" key="1">
    <citation type="submission" date="2018-04" db="EMBL/GenBank/DDBJ databases">
        <title>Thalassorhabdus spongiae gen. nov., sp. nov., isolated from a marine sponge in South-West Iceland.</title>
        <authorList>
            <person name="Knobloch S."/>
            <person name="Daussin A."/>
            <person name="Johannsson R."/>
            <person name="Marteinsson V.T."/>
        </authorList>
    </citation>
    <scope>NUCLEOTIDE SEQUENCE [LARGE SCALE GENOMIC DNA]</scope>
    <source>
        <strain evidence="1 2">Hp12</strain>
    </source>
</reference>
<dbReference type="Gene3D" id="3.50.50.60">
    <property type="entry name" value="FAD/NAD(P)-binding domain"/>
    <property type="match status" value="1"/>
</dbReference>
<dbReference type="Pfam" id="PF04820">
    <property type="entry name" value="Trp_halogenase"/>
    <property type="match status" value="1"/>
</dbReference>
<dbReference type="OrthoDB" id="6310849at2"/>
<name>A0A2V1H2W0_9GAMM</name>
<sequence>MSQIYDVIILGRGVAGLASAIHLLCSQSGLTIALIGAQPKFRQPQGETLAASAEQELKMLGVWSDFCKKKFPIISQTFSNWGTKKLIPTTYNALSKLGWQVDRDVFYHCFEKKIKKISGQYLCSIMEPILQLKKDNSYWNVITKNTAVMGRILIDCSGRRHVSFRQTSKKNNIDKLCCSYAYLSLNSGIVTPTPGVLIEPVKNGWWYSTLLPNQTMALSYFTDSNLLPKKIGSDIQSIQKILAASNYTRRRIESGGFDWLSTPKICQASTSRLQRFAGNNWLAVGDSAMTLDPLSSHGITTALWSARKAAETILKQNIHLTPFCSDSYHQEMELAFENFLLQKNAIYQMENEFPENIFWKNRRL</sequence>
<gene>
    <name evidence="1" type="ORF">DC094_00195</name>
</gene>
<dbReference type="AlphaFoldDB" id="A0A2V1H2W0"/>
<proteinExistence type="predicted"/>
<dbReference type="InterPro" id="IPR050816">
    <property type="entry name" value="Flavin-dep_Halogenase_NPB"/>
</dbReference>
<evidence type="ECO:0000313" key="2">
    <source>
        <dbReference type="Proteomes" id="UP000244906"/>
    </source>
</evidence>
<evidence type="ECO:0008006" key="3">
    <source>
        <dbReference type="Google" id="ProtNLM"/>
    </source>
</evidence>
<evidence type="ECO:0000313" key="1">
    <source>
        <dbReference type="EMBL" id="PVZ71507.1"/>
    </source>
</evidence>
<keyword evidence="2" id="KW-1185">Reference proteome</keyword>
<protein>
    <recommendedName>
        <fullName evidence="3">FAD-binding domain-containing protein</fullName>
    </recommendedName>
</protein>
<dbReference type="SUPFAM" id="SSF51905">
    <property type="entry name" value="FAD/NAD(P)-binding domain"/>
    <property type="match status" value="1"/>
</dbReference>
<accession>A0A2V1H2W0</accession>
<dbReference type="InterPro" id="IPR006905">
    <property type="entry name" value="Flavin_halogenase"/>
</dbReference>
<organism evidence="1 2">
    <name type="scientific">Pelagibaculum spongiae</name>
    <dbReference type="NCBI Taxonomy" id="2080658"/>
    <lineage>
        <taxon>Bacteria</taxon>
        <taxon>Pseudomonadati</taxon>
        <taxon>Pseudomonadota</taxon>
        <taxon>Gammaproteobacteria</taxon>
        <taxon>Oceanospirillales</taxon>
        <taxon>Pelagibaculum</taxon>
    </lineage>
</organism>
<dbReference type="PANTHER" id="PTHR43747:SF1">
    <property type="entry name" value="SLR1998 PROTEIN"/>
    <property type="match status" value="1"/>
</dbReference>
<dbReference type="EMBL" id="QDDL01000001">
    <property type="protein sequence ID" value="PVZ71507.1"/>
    <property type="molecule type" value="Genomic_DNA"/>
</dbReference>
<dbReference type="InterPro" id="IPR036188">
    <property type="entry name" value="FAD/NAD-bd_sf"/>
</dbReference>
<dbReference type="RefSeq" id="WP_116685097.1">
    <property type="nucleotide sequence ID" value="NZ_CAWNYD010000001.1"/>
</dbReference>
<comment type="caution">
    <text evidence="1">The sequence shown here is derived from an EMBL/GenBank/DDBJ whole genome shotgun (WGS) entry which is preliminary data.</text>
</comment>
<dbReference type="GO" id="GO:0004497">
    <property type="term" value="F:monooxygenase activity"/>
    <property type="evidence" value="ECO:0007669"/>
    <property type="project" value="InterPro"/>
</dbReference>
<dbReference type="PANTHER" id="PTHR43747">
    <property type="entry name" value="FAD-BINDING PROTEIN"/>
    <property type="match status" value="1"/>
</dbReference>
<dbReference type="Proteomes" id="UP000244906">
    <property type="component" value="Unassembled WGS sequence"/>
</dbReference>